<keyword evidence="3" id="KW-1185">Reference proteome</keyword>
<reference evidence="2 3" key="1">
    <citation type="submission" date="2021-05" db="EMBL/GenBank/DDBJ databases">
        <title>Genome Assembly of Synthetic Allotetraploid Brassica napus Reveals Homoeologous Exchanges between Subgenomes.</title>
        <authorList>
            <person name="Davis J.T."/>
        </authorList>
    </citation>
    <scope>NUCLEOTIDE SEQUENCE [LARGE SCALE GENOMIC DNA]</scope>
    <source>
        <strain evidence="3">cv. Da-Ae</strain>
        <tissue evidence="2">Seedling</tissue>
    </source>
</reference>
<organism evidence="2 3">
    <name type="scientific">Brassica napus</name>
    <name type="common">Rape</name>
    <dbReference type="NCBI Taxonomy" id="3708"/>
    <lineage>
        <taxon>Eukaryota</taxon>
        <taxon>Viridiplantae</taxon>
        <taxon>Streptophyta</taxon>
        <taxon>Embryophyta</taxon>
        <taxon>Tracheophyta</taxon>
        <taxon>Spermatophyta</taxon>
        <taxon>Magnoliopsida</taxon>
        <taxon>eudicotyledons</taxon>
        <taxon>Gunneridae</taxon>
        <taxon>Pentapetalae</taxon>
        <taxon>rosids</taxon>
        <taxon>malvids</taxon>
        <taxon>Brassicales</taxon>
        <taxon>Brassicaceae</taxon>
        <taxon>Brassiceae</taxon>
        <taxon>Brassica</taxon>
    </lineage>
</organism>
<feature type="region of interest" description="Disordered" evidence="1">
    <location>
        <begin position="68"/>
        <end position="151"/>
    </location>
</feature>
<evidence type="ECO:0000313" key="2">
    <source>
        <dbReference type="EMBL" id="KAH0890740.1"/>
    </source>
</evidence>
<accession>A0ABQ8AFE9</accession>
<dbReference type="EMBL" id="JAGKQM010000013">
    <property type="protein sequence ID" value="KAH0890740.1"/>
    <property type="molecule type" value="Genomic_DNA"/>
</dbReference>
<evidence type="ECO:0000256" key="1">
    <source>
        <dbReference type="SAM" id="MobiDB-lite"/>
    </source>
</evidence>
<evidence type="ECO:0000313" key="3">
    <source>
        <dbReference type="Proteomes" id="UP000824890"/>
    </source>
</evidence>
<name>A0ABQ8AFE9_BRANA</name>
<gene>
    <name evidence="2" type="ORF">HID58_053169</name>
</gene>
<sequence>MNFGSLFDNTNGGSPTGARILSGLTYGNHTTASTVIPGGAMAQVAAASLFSPPINTKTVYSSGLSLALEQPERGGGGTNRGEASMRNNNNDNNFEGSTTNRRSREEEHESRSGSDNVEGISGEDQDADDNKPPRKKRYHRHTPQQIQELES</sequence>
<protein>
    <submittedName>
        <fullName evidence="2">Uncharacterized protein</fullName>
    </submittedName>
</protein>
<dbReference type="Proteomes" id="UP000824890">
    <property type="component" value="Unassembled WGS sequence"/>
</dbReference>
<proteinExistence type="predicted"/>
<comment type="caution">
    <text evidence="2">The sequence shown here is derived from an EMBL/GenBank/DDBJ whole genome shotgun (WGS) entry which is preliminary data.</text>
</comment>
<feature type="compositionally biased region" description="Basic residues" evidence="1">
    <location>
        <begin position="133"/>
        <end position="142"/>
    </location>
</feature>
<feature type="compositionally biased region" description="Basic and acidic residues" evidence="1">
    <location>
        <begin position="102"/>
        <end position="112"/>
    </location>
</feature>
<feature type="compositionally biased region" description="Polar residues" evidence="1">
    <location>
        <begin position="85"/>
        <end position="100"/>
    </location>
</feature>